<name>A0A0E3VXD5_9BRAD</name>
<dbReference type="EMBL" id="AP014685">
    <property type="protein sequence ID" value="BAR62470.1"/>
    <property type="molecule type" value="Genomic_DNA"/>
</dbReference>
<dbReference type="AlphaFoldDB" id="A0A0E3VXD5"/>
<reference evidence="1 2" key="1">
    <citation type="submission" date="2014-11" db="EMBL/GenBank/DDBJ databases">
        <title>Symbiosis island explosion on the genome of extra-slow-growing strains of soybean bradyrhizobia with massive insertion sequences.</title>
        <authorList>
            <person name="Iida T."/>
            <person name="Minamisawa K."/>
        </authorList>
    </citation>
    <scope>NUCLEOTIDE SEQUENCE [LARGE SCALE GENOMIC DNA]</scope>
    <source>
        <strain evidence="1 2">NK6</strain>
    </source>
</reference>
<sequence length="35" mass="3984">MEKFDWDSRDDMSALHPAKLKEISASTATCGTRRE</sequence>
<protein>
    <submittedName>
        <fullName evidence="1">Uncharacterized protein</fullName>
    </submittedName>
</protein>
<organism evidence="1 2">
    <name type="scientific">Bradyrhizobium diazoefficiens</name>
    <dbReference type="NCBI Taxonomy" id="1355477"/>
    <lineage>
        <taxon>Bacteria</taxon>
        <taxon>Pseudomonadati</taxon>
        <taxon>Pseudomonadota</taxon>
        <taxon>Alphaproteobacteria</taxon>
        <taxon>Hyphomicrobiales</taxon>
        <taxon>Nitrobacteraceae</taxon>
        <taxon>Bradyrhizobium</taxon>
    </lineage>
</organism>
<evidence type="ECO:0000313" key="1">
    <source>
        <dbReference type="EMBL" id="BAR62470.1"/>
    </source>
</evidence>
<gene>
    <name evidence="1" type="ORF">NK6_9331</name>
</gene>
<accession>A0A0E3VXD5</accession>
<proteinExistence type="predicted"/>
<evidence type="ECO:0000313" key="2">
    <source>
        <dbReference type="Proteomes" id="UP000063308"/>
    </source>
</evidence>
<dbReference type="Proteomes" id="UP000063308">
    <property type="component" value="Chromosome"/>
</dbReference>